<dbReference type="InterPro" id="IPR023772">
    <property type="entry name" value="DNA-bd_HTH_TetR-type_CS"/>
</dbReference>
<sequence>MASTESRATRGPARGTRPANRRQLIVRAAEDLFYRKGYAKVGMGEVAEAVAIGPSALYRHFRGKQDLLVTVVDDAMRTLEQVLAEATPDDVAERLAAVSLEHRRVGVLWQREARHLPAEQRAELREVTKRIGARLTVLIRLRRPGLGGAEAGLLPWCALATATSVSFHSLSLPEPGFAAVLADLVTRVVDAPITLPAPASEADAVGAAAGLPTQSRREVILAEATRLFARHGFAGVSMDDIGASVGIAGPSLYNHFAAKSDILAAVMYRGDEWLRMEMNRVFARAADARDGLHRLIDSYSGFVLENPDLIQLLVSETAHLPDADRQRARSTQYTYIDEWVHLAVQVHPDWDPLTTRIRVQAAQTTMNDIALIPSLRTRAGVDAALHDVSAALLELR</sequence>
<keyword evidence="2 4" id="KW-0238">DNA-binding</keyword>
<evidence type="ECO:0000313" key="7">
    <source>
        <dbReference type="EMBL" id="MEV0706001.1"/>
    </source>
</evidence>
<dbReference type="PANTHER" id="PTHR30055:SF234">
    <property type="entry name" value="HTH-TYPE TRANSCRIPTIONAL REGULATOR BETI"/>
    <property type="match status" value="1"/>
</dbReference>
<evidence type="ECO:0000256" key="3">
    <source>
        <dbReference type="ARBA" id="ARBA00023163"/>
    </source>
</evidence>
<evidence type="ECO:0000259" key="6">
    <source>
        <dbReference type="PROSITE" id="PS50977"/>
    </source>
</evidence>
<feature type="DNA-binding region" description="H-T-H motif" evidence="4">
    <location>
        <begin position="237"/>
        <end position="256"/>
    </location>
</feature>
<name>A0ABV3FKR2_9NOCA</name>
<dbReference type="InterPro" id="IPR009057">
    <property type="entry name" value="Homeodomain-like_sf"/>
</dbReference>
<comment type="caution">
    <text evidence="7">The sequence shown here is derived from an EMBL/GenBank/DDBJ whole genome shotgun (WGS) entry which is preliminary data.</text>
</comment>
<dbReference type="PROSITE" id="PS01081">
    <property type="entry name" value="HTH_TETR_1"/>
    <property type="match status" value="1"/>
</dbReference>
<evidence type="ECO:0000256" key="4">
    <source>
        <dbReference type="PROSITE-ProRule" id="PRU00335"/>
    </source>
</evidence>
<reference evidence="7 8" key="1">
    <citation type="submission" date="2024-06" db="EMBL/GenBank/DDBJ databases">
        <title>The Natural Products Discovery Center: Release of the First 8490 Sequenced Strains for Exploring Actinobacteria Biosynthetic Diversity.</title>
        <authorList>
            <person name="Kalkreuter E."/>
            <person name="Kautsar S.A."/>
            <person name="Yang D."/>
            <person name="Bader C.D."/>
            <person name="Teijaro C.N."/>
            <person name="Fluegel L."/>
            <person name="Davis C.M."/>
            <person name="Simpson J.R."/>
            <person name="Lauterbach L."/>
            <person name="Steele A.D."/>
            <person name="Gui C."/>
            <person name="Meng S."/>
            <person name="Li G."/>
            <person name="Viehrig K."/>
            <person name="Ye F."/>
            <person name="Su P."/>
            <person name="Kiefer A.F."/>
            <person name="Nichols A."/>
            <person name="Cepeda A.J."/>
            <person name="Yan W."/>
            <person name="Fan B."/>
            <person name="Jiang Y."/>
            <person name="Adhikari A."/>
            <person name="Zheng C.-J."/>
            <person name="Schuster L."/>
            <person name="Cowan T.M."/>
            <person name="Smanski M.J."/>
            <person name="Chevrette M.G."/>
            <person name="De Carvalho L.P.S."/>
            <person name="Shen B."/>
        </authorList>
    </citation>
    <scope>NUCLEOTIDE SEQUENCE [LARGE SCALE GENOMIC DNA]</scope>
    <source>
        <strain evidence="7 8">NPDC050403</strain>
    </source>
</reference>
<feature type="domain" description="HTH tetR-type" evidence="6">
    <location>
        <begin position="19"/>
        <end position="79"/>
    </location>
</feature>
<dbReference type="Gene3D" id="1.10.10.60">
    <property type="entry name" value="Homeodomain-like"/>
    <property type="match status" value="2"/>
</dbReference>
<evidence type="ECO:0000256" key="2">
    <source>
        <dbReference type="ARBA" id="ARBA00023125"/>
    </source>
</evidence>
<accession>A0ABV3FKR2</accession>
<dbReference type="PRINTS" id="PR00455">
    <property type="entry name" value="HTHTETR"/>
</dbReference>
<dbReference type="InterPro" id="IPR001647">
    <property type="entry name" value="HTH_TetR"/>
</dbReference>
<keyword evidence="3" id="KW-0804">Transcription</keyword>
<dbReference type="Proteomes" id="UP001551695">
    <property type="component" value="Unassembled WGS sequence"/>
</dbReference>
<evidence type="ECO:0000256" key="5">
    <source>
        <dbReference type="SAM" id="MobiDB-lite"/>
    </source>
</evidence>
<protein>
    <submittedName>
        <fullName evidence="7">TetR/AcrR family transcriptional regulator</fullName>
    </submittedName>
</protein>
<dbReference type="PROSITE" id="PS50977">
    <property type="entry name" value="HTH_TETR_2"/>
    <property type="match status" value="2"/>
</dbReference>
<keyword evidence="8" id="KW-1185">Reference proteome</keyword>
<keyword evidence="1" id="KW-0805">Transcription regulation</keyword>
<organism evidence="7 8">
    <name type="scientific">Nocardia aurea</name>
    <dbReference type="NCBI Taxonomy" id="2144174"/>
    <lineage>
        <taxon>Bacteria</taxon>
        <taxon>Bacillati</taxon>
        <taxon>Actinomycetota</taxon>
        <taxon>Actinomycetes</taxon>
        <taxon>Mycobacteriales</taxon>
        <taxon>Nocardiaceae</taxon>
        <taxon>Nocardia</taxon>
    </lineage>
</organism>
<feature type="domain" description="HTH tetR-type" evidence="6">
    <location>
        <begin position="214"/>
        <end position="274"/>
    </location>
</feature>
<evidence type="ECO:0000256" key="1">
    <source>
        <dbReference type="ARBA" id="ARBA00023015"/>
    </source>
</evidence>
<feature type="DNA-binding region" description="H-T-H motif" evidence="4">
    <location>
        <begin position="42"/>
        <end position="61"/>
    </location>
</feature>
<dbReference type="EMBL" id="JBFAKC010000001">
    <property type="protein sequence ID" value="MEV0706001.1"/>
    <property type="molecule type" value="Genomic_DNA"/>
</dbReference>
<dbReference type="PANTHER" id="PTHR30055">
    <property type="entry name" value="HTH-TYPE TRANSCRIPTIONAL REGULATOR RUTR"/>
    <property type="match status" value="1"/>
</dbReference>
<dbReference type="InterPro" id="IPR050109">
    <property type="entry name" value="HTH-type_TetR-like_transc_reg"/>
</dbReference>
<dbReference type="SUPFAM" id="SSF46689">
    <property type="entry name" value="Homeodomain-like"/>
    <property type="match status" value="2"/>
</dbReference>
<evidence type="ECO:0000313" key="8">
    <source>
        <dbReference type="Proteomes" id="UP001551695"/>
    </source>
</evidence>
<feature type="region of interest" description="Disordered" evidence="5">
    <location>
        <begin position="1"/>
        <end position="20"/>
    </location>
</feature>
<dbReference type="RefSeq" id="WP_355083452.1">
    <property type="nucleotide sequence ID" value="NZ_JBEXKW010000003.1"/>
</dbReference>
<proteinExistence type="predicted"/>
<gene>
    <name evidence="7" type="ORF">AB0I48_00370</name>
</gene>
<dbReference type="Gene3D" id="1.10.357.10">
    <property type="entry name" value="Tetracycline Repressor, domain 2"/>
    <property type="match status" value="2"/>
</dbReference>
<dbReference type="Pfam" id="PF00440">
    <property type="entry name" value="TetR_N"/>
    <property type="match status" value="2"/>
</dbReference>